<feature type="compositionally biased region" description="Polar residues" evidence="1">
    <location>
        <begin position="473"/>
        <end position="484"/>
    </location>
</feature>
<name>A0ABN8MQE4_9CNID</name>
<evidence type="ECO:0000256" key="1">
    <source>
        <dbReference type="SAM" id="MobiDB-lite"/>
    </source>
</evidence>
<feature type="region of interest" description="Disordered" evidence="1">
    <location>
        <begin position="342"/>
        <end position="367"/>
    </location>
</feature>
<dbReference type="PANTHER" id="PTHR14787">
    <property type="entry name" value="C10ORF188 FAMILY MEMBER"/>
    <property type="match status" value="1"/>
</dbReference>
<proteinExistence type="predicted"/>
<dbReference type="EMBL" id="CALNXK010000002">
    <property type="protein sequence ID" value="CAH3033552.1"/>
    <property type="molecule type" value="Genomic_DNA"/>
</dbReference>
<sequence>MDLEELSNFWARFQIAFSWDYPEGLDVQTVQSAVFHVVGDGETRAQDQLVVGCVQSAGAGVTLTRPRSDSDIIPCEMSFTAHPMAQEFYIKNIVIVSEARNVELYIDDNYERTAKGIMLTIRKGRKVSLFETEFDLTEFIHGTCRCLIKFLSFSDEQSMRLQTIVVRVARSTVPAISATQGLIPGQVDITNVRSYLDSLGKQLSPEAQQLLETIESKQMVQNGHVMDRIRSLSVGSGPRSDLGASSFSGSETSILAQAMVRAKQFEEEEKQERMGGDLPGSPEKDEGFINMLAGLMLEKSPEAAANTRPAENGDVDPPESPALAKHRWETYLQSRVRASRNMVQRSRPVSLGSALPKPTHSQMNPRTQSFCLGDKRTVEGVVAEQAPAPPPLGKAEADGSDSANRTRCSECGCPGCLSVYNSITTNIYAAEKRIMGRVDAKLQALLENMNSRFDNLFESLLLRQEQMLLGFQSTPKNSFSSSRKYPQRNGHKGGDTSV</sequence>
<dbReference type="Pfam" id="PF14958">
    <property type="entry name" value="PAAT-like"/>
    <property type="match status" value="1"/>
</dbReference>
<evidence type="ECO:0000313" key="3">
    <source>
        <dbReference type="Proteomes" id="UP001159405"/>
    </source>
</evidence>
<feature type="region of interest" description="Disordered" evidence="1">
    <location>
        <begin position="384"/>
        <end position="404"/>
    </location>
</feature>
<gene>
    <name evidence="2" type="ORF">PLOB_00015927</name>
</gene>
<evidence type="ECO:0000313" key="2">
    <source>
        <dbReference type="EMBL" id="CAH3033552.1"/>
    </source>
</evidence>
<comment type="caution">
    <text evidence="2">The sequence shown here is derived from an EMBL/GenBank/DDBJ whole genome shotgun (WGS) entry which is preliminary data.</text>
</comment>
<dbReference type="InterPro" id="IPR028043">
    <property type="entry name" value="PAAT-like"/>
</dbReference>
<dbReference type="Proteomes" id="UP001159405">
    <property type="component" value="Unassembled WGS sequence"/>
</dbReference>
<accession>A0ABN8MQE4</accession>
<organism evidence="2 3">
    <name type="scientific">Porites lobata</name>
    <dbReference type="NCBI Taxonomy" id="104759"/>
    <lineage>
        <taxon>Eukaryota</taxon>
        <taxon>Metazoa</taxon>
        <taxon>Cnidaria</taxon>
        <taxon>Anthozoa</taxon>
        <taxon>Hexacorallia</taxon>
        <taxon>Scleractinia</taxon>
        <taxon>Fungiina</taxon>
        <taxon>Poritidae</taxon>
        <taxon>Porites</taxon>
    </lineage>
</organism>
<feature type="region of interest" description="Disordered" evidence="1">
    <location>
        <begin position="473"/>
        <end position="498"/>
    </location>
</feature>
<feature type="region of interest" description="Disordered" evidence="1">
    <location>
        <begin position="302"/>
        <end position="321"/>
    </location>
</feature>
<protein>
    <submittedName>
        <fullName evidence="2">Uncharacterized protein</fullName>
    </submittedName>
</protein>
<keyword evidence="3" id="KW-1185">Reference proteome</keyword>
<reference evidence="2 3" key="1">
    <citation type="submission" date="2022-05" db="EMBL/GenBank/DDBJ databases">
        <authorList>
            <consortium name="Genoscope - CEA"/>
            <person name="William W."/>
        </authorList>
    </citation>
    <scope>NUCLEOTIDE SEQUENCE [LARGE SCALE GENOMIC DNA]</scope>
</reference>
<dbReference type="PANTHER" id="PTHR14787:SF1">
    <property type="entry name" value="ATPASE PAAT"/>
    <property type="match status" value="1"/>
</dbReference>